<reference evidence="2 3" key="1">
    <citation type="journal article" date="2014" name="BMC Genomics">
        <title>Comparative genome sequencing reveals chemotype-specific gene clusters in the toxigenic black mold Stachybotrys.</title>
        <authorList>
            <person name="Semeiks J."/>
            <person name="Borek D."/>
            <person name="Otwinowski Z."/>
            <person name="Grishin N.V."/>
        </authorList>
    </citation>
    <scope>NUCLEOTIDE SEQUENCE [LARGE SCALE GENOMIC DNA]</scope>
    <source>
        <strain evidence="3">CBS 109288 / IBT 7711</strain>
    </source>
</reference>
<dbReference type="PANTHER" id="PTHR14097">
    <property type="entry name" value="OXIDOREDUCTASE HTATIP2"/>
    <property type="match status" value="1"/>
</dbReference>
<name>A0A084B3V9_STACB</name>
<dbReference type="InterPro" id="IPR036291">
    <property type="entry name" value="NAD(P)-bd_dom_sf"/>
</dbReference>
<evidence type="ECO:0000313" key="2">
    <source>
        <dbReference type="EMBL" id="KEY72238.1"/>
    </source>
</evidence>
<evidence type="ECO:0000259" key="1">
    <source>
        <dbReference type="Pfam" id="PF13460"/>
    </source>
</evidence>
<dbReference type="OrthoDB" id="3535423at2759"/>
<dbReference type="SUPFAM" id="SSF51735">
    <property type="entry name" value="NAD(P)-binding Rossmann-fold domains"/>
    <property type="match status" value="1"/>
</dbReference>
<proteinExistence type="predicted"/>
<gene>
    <name evidence="2" type="ORF">S7711_00237</name>
</gene>
<dbReference type="PANTHER" id="PTHR14097:SF8">
    <property type="entry name" value="NAD(P)-BINDING DOMAIN-CONTAINING PROTEIN"/>
    <property type="match status" value="1"/>
</dbReference>
<dbReference type="Proteomes" id="UP000028045">
    <property type="component" value="Unassembled WGS sequence"/>
</dbReference>
<feature type="domain" description="NAD(P)-binding" evidence="1">
    <location>
        <begin position="7"/>
        <end position="135"/>
    </location>
</feature>
<dbReference type="AlphaFoldDB" id="A0A084B3V9"/>
<organism evidence="2 3">
    <name type="scientific">Stachybotrys chartarum (strain CBS 109288 / IBT 7711)</name>
    <name type="common">Toxic black mold</name>
    <name type="synonym">Stilbospora chartarum</name>
    <dbReference type="NCBI Taxonomy" id="1280523"/>
    <lineage>
        <taxon>Eukaryota</taxon>
        <taxon>Fungi</taxon>
        <taxon>Dikarya</taxon>
        <taxon>Ascomycota</taxon>
        <taxon>Pezizomycotina</taxon>
        <taxon>Sordariomycetes</taxon>
        <taxon>Hypocreomycetidae</taxon>
        <taxon>Hypocreales</taxon>
        <taxon>Stachybotryaceae</taxon>
        <taxon>Stachybotrys</taxon>
    </lineage>
</organism>
<dbReference type="Pfam" id="PF13460">
    <property type="entry name" value="NAD_binding_10"/>
    <property type="match status" value="1"/>
</dbReference>
<dbReference type="HOGENOM" id="CLU_071330_0_0_1"/>
<protein>
    <recommendedName>
        <fullName evidence="1">NAD(P)-binding domain-containing protein</fullName>
    </recommendedName>
</protein>
<sequence length="243" mass="26593">MRIIVGGSTGMVGTEIIRQALSHPDVSTVLALGRREISAPSDLGPNADVSKLKSVVLKDFENYTDDVKRQLQGADAVIWTIGISPAKLRSMSWEQACKISRDYAIAGIQNISPLPRDSNAKPLRFIYMSGTKAERDQTKKPFLLREYCLMRGDAESRILEYAQHSNGMVEACIAKAGIIQDPKVGTMTKVGHVVIQTISGLGKITVPTISAALLNQAVYGFEKETIQNEDMNRIGQKALALYK</sequence>
<dbReference type="Gene3D" id="3.40.50.720">
    <property type="entry name" value="NAD(P)-binding Rossmann-like Domain"/>
    <property type="match status" value="1"/>
</dbReference>
<evidence type="ECO:0000313" key="3">
    <source>
        <dbReference type="Proteomes" id="UP000028045"/>
    </source>
</evidence>
<dbReference type="InterPro" id="IPR016040">
    <property type="entry name" value="NAD(P)-bd_dom"/>
</dbReference>
<keyword evidence="3" id="KW-1185">Reference proteome</keyword>
<dbReference type="EMBL" id="KL648097">
    <property type="protein sequence ID" value="KEY72238.1"/>
    <property type="molecule type" value="Genomic_DNA"/>
</dbReference>
<accession>A0A084B3V9</accession>